<dbReference type="EMBL" id="AP024702">
    <property type="protein sequence ID" value="BCX48639.1"/>
    <property type="molecule type" value="Genomic_DNA"/>
</dbReference>
<feature type="transmembrane region" description="Helical" evidence="1">
    <location>
        <begin position="40"/>
        <end position="63"/>
    </location>
</feature>
<feature type="transmembrane region" description="Helical" evidence="1">
    <location>
        <begin position="12"/>
        <end position="34"/>
    </location>
</feature>
<accession>A0ABN6H7U5</accession>
<keyword evidence="1" id="KW-1133">Transmembrane helix</keyword>
<reference evidence="2 3" key="1">
    <citation type="submission" date="2021-06" db="EMBL/GenBank/DDBJ databases">
        <title>Complete genome of Haloferula helveola possessing various polysaccharide degrading enzymes.</title>
        <authorList>
            <person name="Takami H."/>
            <person name="Huang C."/>
            <person name="Hamasaki K."/>
        </authorList>
    </citation>
    <scope>NUCLEOTIDE SEQUENCE [LARGE SCALE GENOMIC DNA]</scope>
    <source>
        <strain evidence="2 3">CN-1</strain>
    </source>
</reference>
<protein>
    <recommendedName>
        <fullName evidence="4">ABC-2 type transport system permease protein</fullName>
    </recommendedName>
</protein>
<gene>
    <name evidence="2" type="ORF">HAHE_25470</name>
</gene>
<evidence type="ECO:0000256" key="1">
    <source>
        <dbReference type="SAM" id="Phobius"/>
    </source>
</evidence>
<evidence type="ECO:0000313" key="3">
    <source>
        <dbReference type="Proteomes" id="UP001374893"/>
    </source>
</evidence>
<dbReference type="Proteomes" id="UP001374893">
    <property type="component" value="Chromosome"/>
</dbReference>
<dbReference type="RefSeq" id="WP_338684961.1">
    <property type="nucleotide sequence ID" value="NZ_AP024702.1"/>
</dbReference>
<sequence>MRIDTARLPRQLRYWSLHCWINALPSFLIALFYLELWESPLAILAMVLAICTFIVTYTVVTSIEGWFSNPDGLASRAVRIGAGVRMAISLISLPMLIPGVTMLFMFTPDFWAGWFAVMLVNGAAQSLGASSPVLGPGGDGGGFLSVFATTLIEGATLSLMLAMFAFFALVILQIRARRRGVEIPASV</sequence>
<feature type="transmembrane region" description="Helical" evidence="1">
    <location>
        <begin position="84"/>
        <end position="106"/>
    </location>
</feature>
<keyword evidence="3" id="KW-1185">Reference proteome</keyword>
<proteinExistence type="predicted"/>
<keyword evidence="1" id="KW-0812">Transmembrane</keyword>
<name>A0ABN6H7U5_9BACT</name>
<evidence type="ECO:0008006" key="4">
    <source>
        <dbReference type="Google" id="ProtNLM"/>
    </source>
</evidence>
<organism evidence="2 3">
    <name type="scientific">Haloferula helveola</name>
    <dbReference type="NCBI Taxonomy" id="490095"/>
    <lineage>
        <taxon>Bacteria</taxon>
        <taxon>Pseudomonadati</taxon>
        <taxon>Verrucomicrobiota</taxon>
        <taxon>Verrucomicrobiia</taxon>
        <taxon>Verrucomicrobiales</taxon>
        <taxon>Verrucomicrobiaceae</taxon>
        <taxon>Haloferula</taxon>
    </lineage>
</organism>
<keyword evidence="1" id="KW-0472">Membrane</keyword>
<feature type="transmembrane region" description="Helical" evidence="1">
    <location>
        <begin position="143"/>
        <end position="172"/>
    </location>
</feature>
<evidence type="ECO:0000313" key="2">
    <source>
        <dbReference type="EMBL" id="BCX48639.1"/>
    </source>
</evidence>